<comment type="caution">
    <text evidence="1">The sequence shown here is derived from an EMBL/GenBank/DDBJ whole genome shotgun (WGS) entry which is preliminary data.</text>
</comment>
<organism evidence="1 2">
    <name type="scientific">Pseudonocardia parietis</name>
    <dbReference type="NCBI Taxonomy" id="570936"/>
    <lineage>
        <taxon>Bacteria</taxon>
        <taxon>Bacillati</taxon>
        <taxon>Actinomycetota</taxon>
        <taxon>Actinomycetes</taxon>
        <taxon>Pseudonocardiales</taxon>
        <taxon>Pseudonocardiaceae</taxon>
        <taxon>Pseudonocardia</taxon>
    </lineage>
</organism>
<gene>
    <name evidence="1" type="ORF">JOF36_002942</name>
</gene>
<proteinExistence type="predicted"/>
<reference evidence="1 2" key="1">
    <citation type="submission" date="2021-03" db="EMBL/GenBank/DDBJ databases">
        <title>Sequencing the genomes of 1000 actinobacteria strains.</title>
        <authorList>
            <person name="Klenk H.-P."/>
        </authorList>
    </citation>
    <scope>NUCLEOTIDE SEQUENCE [LARGE SCALE GENOMIC DNA]</scope>
    <source>
        <strain evidence="1 2">DSM 45256</strain>
    </source>
</reference>
<dbReference type="RefSeq" id="WP_281071366.1">
    <property type="nucleotide sequence ID" value="NZ_JAGINU010000001.1"/>
</dbReference>
<evidence type="ECO:0000313" key="1">
    <source>
        <dbReference type="EMBL" id="MBP2367246.1"/>
    </source>
</evidence>
<name>A0ABS4VTK7_9PSEU</name>
<keyword evidence="2" id="KW-1185">Reference proteome</keyword>
<protein>
    <submittedName>
        <fullName evidence="1">Uncharacterized protein</fullName>
    </submittedName>
</protein>
<dbReference type="EMBL" id="JAGINU010000001">
    <property type="protein sequence ID" value="MBP2367246.1"/>
    <property type="molecule type" value="Genomic_DNA"/>
</dbReference>
<evidence type="ECO:0000313" key="2">
    <source>
        <dbReference type="Proteomes" id="UP001519295"/>
    </source>
</evidence>
<dbReference type="Proteomes" id="UP001519295">
    <property type="component" value="Unassembled WGS sequence"/>
</dbReference>
<accession>A0ABS4VTK7</accession>
<sequence length="41" mass="4232">MPFGPVIGRNIQGTSLLGAPATGRPEPVDIAQVIALHDPPQ</sequence>